<dbReference type="PANTHER" id="PTHR45960">
    <property type="entry name" value="GRB2-ASSOCIATED-BINDING PROTEIN"/>
    <property type="match status" value="1"/>
</dbReference>
<dbReference type="GO" id="GO:0005737">
    <property type="term" value="C:cytoplasm"/>
    <property type="evidence" value="ECO:0007669"/>
    <property type="project" value="TreeGrafter"/>
</dbReference>
<protein>
    <recommendedName>
        <fullName evidence="2">PH domain-containing protein</fullName>
    </recommendedName>
</protein>
<feature type="compositionally biased region" description="Basic residues" evidence="1">
    <location>
        <begin position="642"/>
        <end position="653"/>
    </location>
</feature>
<dbReference type="GO" id="GO:0035591">
    <property type="term" value="F:signaling adaptor activity"/>
    <property type="evidence" value="ECO:0007669"/>
    <property type="project" value="TreeGrafter"/>
</dbReference>
<feature type="region of interest" description="Disordered" evidence="1">
    <location>
        <begin position="633"/>
        <end position="660"/>
    </location>
</feature>
<evidence type="ECO:0000259" key="2">
    <source>
        <dbReference type="PROSITE" id="PS50003"/>
    </source>
</evidence>
<feature type="compositionally biased region" description="Low complexity" evidence="1">
    <location>
        <begin position="172"/>
        <end position="183"/>
    </location>
</feature>
<dbReference type="EMBL" id="CAXITT010000025">
    <property type="protein sequence ID" value="CAL1528005.1"/>
    <property type="molecule type" value="Genomic_DNA"/>
</dbReference>
<feature type="region of interest" description="Disordered" evidence="1">
    <location>
        <begin position="135"/>
        <end position="609"/>
    </location>
</feature>
<dbReference type="InterPro" id="IPR046355">
    <property type="entry name" value="Gab1-4-like"/>
</dbReference>
<feature type="compositionally biased region" description="Polar residues" evidence="1">
    <location>
        <begin position="305"/>
        <end position="318"/>
    </location>
</feature>
<dbReference type="Pfam" id="PF00169">
    <property type="entry name" value="PH"/>
    <property type="match status" value="1"/>
</dbReference>
<evidence type="ECO:0000256" key="1">
    <source>
        <dbReference type="SAM" id="MobiDB-lite"/>
    </source>
</evidence>
<dbReference type="InterPro" id="IPR001849">
    <property type="entry name" value="PH_domain"/>
</dbReference>
<accession>A0AAV2H2Z0</accession>
<comment type="caution">
    <text evidence="3">The sequence shown here is derived from an EMBL/GenBank/DDBJ whole genome shotgun (WGS) entry which is preliminary data.</text>
</comment>
<reference evidence="3 4" key="1">
    <citation type="submission" date="2024-04" db="EMBL/GenBank/DDBJ databases">
        <authorList>
            <consortium name="Genoscope - CEA"/>
            <person name="William W."/>
        </authorList>
    </citation>
    <scope>NUCLEOTIDE SEQUENCE [LARGE SCALE GENOMIC DNA]</scope>
</reference>
<dbReference type="GO" id="GO:0007165">
    <property type="term" value="P:signal transduction"/>
    <property type="evidence" value="ECO:0007669"/>
    <property type="project" value="TreeGrafter"/>
</dbReference>
<keyword evidence="4" id="KW-1185">Reference proteome</keyword>
<feature type="compositionally biased region" description="Basic and acidic residues" evidence="1">
    <location>
        <begin position="586"/>
        <end position="602"/>
    </location>
</feature>
<feature type="domain" description="PH" evidence="2">
    <location>
        <begin position="11"/>
        <end position="129"/>
    </location>
</feature>
<evidence type="ECO:0000313" key="3">
    <source>
        <dbReference type="EMBL" id="CAL1528005.1"/>
    </source>
</evidence>
<organism evidence="3 4">
    <name type="scientific">Lymnaea stagnalis</name>
    <name type="common">Great pond snail</name>
    <name type="synonym">Helix stagnalis</name>
    <dbReference type="NCBI Taxonomy" id="6523"/>
    <lineage>
        <taxon>Eukaryota</taxon>
        <taxon>Metazoa</taxon>
        <taxon>Spiralia</taxon>
        <taxon>Lophotrochozoa</taxon>
        <taxon>Mollusca</taxon>
        <taxon>Gastropoda</taxon>
        <taxon>Heterobranchia</taxon>
        <taxon>Euthyneura</taxon>
        <taxon>Panpulmonata</taxon>
        <taxon>Hygrophila</taxon>
        <taxon>Lymnaeoidea</taxon>
        <taxon>Lymnaeidae</taxon>
        <taxon>Lymnaea</taxon>
    </lineage>
</organism>
<dbReference type="InterPro" id="IPR011993">
    <property type="entry name" value="PH-like_dom_sf"/>
</dbReference>
<gene>
    <name evidence="3" type="ORF">GSLYS_00002175001</name>
</gene>
<proteinExistence type="predicted"/>
<dbReference type="PROSITE" id="PS50003">
    <property type="entry name" value="PH_DOMAIN"/>
    <property type="match status" value="1"/>
</dbReference>
<dbReference type="Proteomes" id="UP001497497">
    <property type="component" value="Unassembled WGS sequence"/>
</dbReference>
<dbReference type="SMART" id="SM00233">
    <property type="entry name" value="PH"/>
    <property type="match status" value="1"/>
</dbReference>
<dbReference type="AlphaFoldDB" id="A0AAV2H2Z0"/>
<evidence type="ECO:0000313" key="4">
    <source>
        <dbReference type="Proteomes" id="UP001497497"/>
    </source>
</evidence>
<sequence length="691" mass="76629">MKRRKPTKMTNVVHSGWMTKSPPERRLNSAFKIFRAQWKKRFFVLRKPSGSLPDQYELDYYKDEYCSSKKGSIDLEQCEQIIEALDSELFPNLLAIKTYCKSKVRTYYLAADTEQEMNNWVQWLCHVCGLRPEDQPTDIPEQKPVVQQPPPPQPTLVTNGQPASPPIPVVKPPTQVTTPTPATNQHLLTRTSSDSSSSSYIPLERCTTGPPQPPADRRESVESVPDFVAPAPPPLQREYPAGTSAPEDEVFLQDSYHPPPQHVDDSKLSMVSDLYQVPPVYPQKGQKAHNLSYDVPPPQYDHSPRSSLSARTDSATSGSGDGRAVTPSECYDYPPPRLDSTTSSDGDVPPERPPKPAYRQSPYQNLPPAGKISNDTDLMSTVPAPPKLHGNRLNSGYDVPRSTSHRPSRTSQSTSVTPIPARPQRGTVGHTYFNTRPGSAEMQHGQKGSGDPERLEQKGAPAVPPPRHGSAGELLDGTSIYQHPPPSSSSPALSGAPNRPPARHAQQAPTVMPRTHEVNNAQGQEDNANIFSTQRTRSFKRQNQVNQGSPKLGQRSHGLPITSLVPAPRPVPPRPKEVQPPDEEESLRSRMAHMDTEEETHHPLSLLHSVPAPSADLDLADRELKYIDLALPDSAQDTPRPAHSHGYNHSHSHSHMDRSKELATEYREIDFIKTQALSDAKKVKEKEREEK</sequence>
<feature type="compositionally biased region" description="Polar residues" evidence="1">
    <location>
        <begin position="518"/>
        <end position="549"/>
    </location>
</feature>
<dbReference type="SUPFAM" id="SSF50729">
    <property type="entry name" value="PH domain-like"/>
    <property type="match status" value="1"/>
</dbReference>
<name>A0AAV2H2Z0_LYMST</name>
<dbReference type="Gene3D" id="2.30.29.30">
    <property type="entry name" value="Pleckstrin-homology domain (PH domain)/Phosphotyrosine-binding domain (PTB)"/>
    <property type="match status" value="1"/>
</dbReference>
<dbReference type="PANTHER" id="PTHR45960:SF2">
    <property type="entry name" value="PROTEIN DAUGHTER OF SEVENLESS"/>
    <property type="match status" value="1"/>
</dbReference>